<evidence type="ECO:0000256" key="5">
    <source>
        <dbReference type="ARBA" id="ARBA00023136"/>
    </source>
</evidence>
<dbReference type="InterPro" id="IPR036942">
    <property type="entry name" value="Beta-barrel_TonB_sf"/>
</dbReference>
<dbReference type="InterPro" id="IPR037066">
    <property type="entry name" value="Plug_dom_sf"/>
</dbReference>
<dbReference type="InterPro" id="IPR039426">
    <property type="entry name" value="TonB-dep_rcpt-like"/>
</dbReference>
<keyword evidence="5" id="KW-0472">Membrane</keyword>
<sequence>MKNNWIRQKGKPHDTNMVHKTMKVLNVLLLAVILSANATTFSQEIYLSIRLDNVSIKQVISEIEKKSDFIFLIPGNLNDEMSKRIDINVKNESIEKILQIITSGNNFNYEIFDKQIVLYLDEERVQIVSEKPMQQKKDDSKKGFTINGKVIDANNKETIIFAAVAIKELNLWATSDKNGEFTIQNVLPGEYTFEVSSMGYVTYSIPISVTKNISKLNILLEPSNLLLDDVIVTAQAGGTINSSYIMEKTSIDHLQPSSLADVMQLMPGALTNNPNLTTQNTVTIRNIKDYSGLNASGVGLLIDGNKVSNNAEVGSGTFDYRKIPTDNIESVEVMTGVLSAQYGDLTSGAIVVKTKAGMTPYEVRIKSDPRTKAASINKGYRLPSNVGFLNMSVDYARAFKRNISPVDIFDRTTMGLTYSNTFNKKRTPFRFNFKMNGNFTSNNVTQDPDVSKEDFSKSSTNNLNTSIYGSWILNKPYISVLNYNVSAVYQKETSNQYTVINRTPTPTTNTKVPGIAEGSFTELLYKEDYWQESVPLYFNAKIQGNLNKLMGKTLFSTLLGFEYNLDGNIGRGSYYTGASPAFFRERNYKEIPSMGNFSLFAEEKIKIPIKKSTLELVGGARITKMQLEGYNYKPTVEPRLNARYEVIKPKFKGVLRKLNFRGGWGIMEKLPSIGYLYPDPIYMDYNLFRYTSTEANKSLAIIQTDIIDELLPYNLKPNKTYNMELGIDLNISGINAQITYFKENLVDGITPNSNFKTNTIKYYDAVTRENADPKFENGTVYVKDESGNYNEVPHTLRNDFKLFSRPDNRGKIDKWGIEYSISFPKIEMLNTTVILNGAYLKTQNGKNGEELKKINSNDPVNPQEVFPYLAVFDKNTGNNIGSSASRFNTNLNFVTNIPAIRMIVSLTAQFVWSNQSQNIFDPANSYIEDQDGKPIYDDFSNKNVLQDIYRDPTYYIGFDGNRHPFSDFHTTNDPVLKTRLALLRETTNKSYYFLSNGYRPYMMANVRLTKEIGNNISLSFYANNFTNYTPILKSKARPNAIGSRLNTDIYFGAEVKFKF</sequence>
<comment type="subcellular location">
    <subcellularLocation>
        <location evidence="1">Cell outer membrane</location>
        <topology evidence="1">Multi-pass membrane protein</topology>
    </subcellularLocation>
</comment>
<comment type="caution">
    <text evidence="8">The sequence shown here is derived from an EMBL/GenBank/DDBJ whole genome shotgun (WGS) entry which is preliminary data.</text>
</comment>
<keyword evidence="4" id="KW-0732">Signal</keyword>
<dbReference type="GO" id="GO:0009279">
    <property type="term" value="C:cell outer membrane"/>
    <property type="evidence" value="ECO:0007669"/>
    <property type="project" value="UniProtKB-SubCell"/>
</dbReference>
<protein>
    <submittedName>
        <fullName evidence="8">Vitamin B12 transporter BtuB</fullName>
    </submittedName>
</protein>
<dbReference type="Pfam" id="PF07715">
    <property type="entry name" value="Plug"/>
    <property type="match status" value="1"/>
</dbReference>
<dbReference type="SUPFAM" id="SSF56935">
    <property type="entry name" value="Porins"/>
    <property type="match status" value="1"/>
</dbReference>
<dbReference type="Gene3D" id="2.60.40.1120">
    <property type="entry name" value="Carboxypeptidase-like, regulatory domain"/>
    <property type="match status" value="1"/>
</dbReference>
<dbReference type="PANTHER" id="PTHR30069:SF29">
    <property type="entry name" value="HEMOGLOBIN AND HEMOGLOBIN-HAPTOGLOBIN-BINDING PROTEIN 1-RELATED"/>
    <property type="match status" value="1"/>
</dbReference>
<name>A0A644WPS2_9ZZZZ</name>
<evidence type="ECO:0000256" key="1">
    <source>
        <dbReference type="ARBA" id="ARBA00004571"/>
    </source>
</evidence>
<keyword evidence="6" id="KW-0998">Cell outer membrane</keyword>
<dbReference type="Gene3D" id="3.55.50.30">
    <property type="match status" value="1"/>
</dbReference>
<dbReference type="EMBL" id="VSSQ01001134">
    <property type="protein sequence ID" value="MPM05468.1"/>
    <property type="molecule type" value="Genomic_DNA"/>
</dbReference>
<keyword evidence="3" id="KW-0812">Transmembrane</keyword>
<organism evidence="8">
    <name type="scientific">bioreactor metagenome</name>
    <dbReference type="NCBI Taxonomy" id="1076179"/>
    <lineage>
        <taxon>unclassified sequences</taxon>
        <taxon>metagenomes</taxon>
        <taxon>ecological metagenomes</taxon>
    </lineage>
</organism>
<dbReference type="InterPro" id="IPR008969">
    <property type="entry name" value="CarboxyPept-like_regulatory"/>
</dbReference>
<evidence type="ECO:0000256" key="2">
    <source>
        <dbReference type="ARBA" id="ARBA00022448"/>
    </source>
</evidence>
<dbReference type="GO" id="GO:0044718">
    <property type="term" value="P:siderophore transmembrane transport"/>
    <property type="evidence" value="ECO:0007669"/>
    <property type="project" value="TreeGrafter"/>
</dbReference>
<reference evidence="8" key="1">
    <citation type="submission" date="2019-08" db="EMBL/GenBank/DDBJ databases">
        <authorList>
            <person name="Kucharzyk K."/>
            <person name="Murdoch R.W."/>
            <person name="Higgins S."/>
            <person name="Loffler F."/>
        </authorList>
    </citation>
    <scope>NUCLEOTIDE SEQUENCE</scope>
</reference>
<evidence type="ECO:0000256" key="3">
    <source>
        <dbReference type="ARBA" id="ARBA00022692"/>
    </source>
</evidence>
<evidence type="ECO:0000259" key="7">
    <source>
        <dbReference type="Pfam" id="PF07715"/>
    </source>
</evidence>
<evidence type="ECO:0000256" key="4">
    <source>
        <dbReference type="ARBA" id="ARBA00022729"/>
    </source>
</evidence>
<dbReference type="Pfam" id="PF13715">
    <property type="entry name" value="CarbopepD_reg_2"/>
    <property type="match status" value="1"/>
</dbReference>
<dbReference type="Gene3D" id="2.170.130.10">
    <property type="entry name" value="TonB-dependent receptor, plug domain"/>
    <property type="match status" value="1"/>
</dbReference>
<evidence type="ECO:0000313" key="8">
    <source>
        <dbReference type="EMBL" id="MPM05468.1"/>
    </source>
</evidence>
<dbReference type="AlphaFoldDB" id="A0A644WPS2"/>
<feature type="domain" description="TonB-dependent receptor plug" evidence="7">
    <location>
        <begin position="242"/>
        <end position="348"/>
    </location>
</feature>
<accession>A0A644WPS2</accession>
<proteinExistence type="predicted"/>
<evidence type="ECO:0000256" key="6">
    <source>
        <dbReference type="ARBA" id="ARBA00023237"/>
    </source>
</evidence>
<dbReference type="GO" id="GO:0015344">
    <property type="term" value="F:siderophore uptake transmembrane transporter activity"/>
    <property type="evidence" value="ECO:0007669"/>
    <property type="project" value="TreeGrafter"/>
</dbReference>
<dbReference type="PANTHER" id="PTHR30069">
    <property type="entry name" value="TONB-DEPENDENT OUTER MEMBRANE RECEPTOR"/>
    <property type="match status" value="1"/>
</dbReference>
<dbReference type="InterPro" id="IPR012910">
    <property type="entry name" value="Plug_dom"/>
</dbReference>
<dbReference type="Gene3D" id="2.40.170.20">
    <property type="entry name" value="TonB-dependent receptor, beta-barrel domain"/>
    <property type="match status" value="1"/>
</dbReference>
<gene>
    <name evidence="8" type="primary">btuB_57</name>
    <name evidence="8" type="ORF">SDC9_51758</name>
</gene>
<dbReference type="SUPFAM" id="SSF49464">
    <property type="entry name" value="Carboxypeptidase regulatory domain-like"/>
    <property type="match status" value="1"/>
</dbReference>
<keyword evidence="2" id="KW-0813">Transport</keyword>